<keyword evidence="2" id="KW-0560">Oxidoreductase</keyword>
<comment type="catalytic activity">
    <reaction evidence="1">
        <text>a ubiquinone + NADH + 5 H(+)(in) = a ubiquinol + NAD(+) + 4 H(+)(out)</text>
        <dbReference type="Rhea" id="RHEA:29091"/>
        <dbReference type="Rhea" id="RHEA-COMP:9565"/>
        <dbReference type="Rhea" id="RHEA-COMP:9566"/>
        <dbReference type="ChEBI" id="CHEBI:15378"/>
        <dbReference type="ChEBI" id="CHEBI:16389"/>
        <dbReference type="ChEBI" id="CHEBI:17976"/>
        <dbReference type="ChEBI" id="CHEBI:57540"/>
        <dbReference type="ChEBI" id="CHEBI:57945"/>
        <dbReference type="EC" id="7.1.1.2"/>
    </reaction>
</comment>
<comment type="function">
    <text evidence="1">Core subunit of the mitochondrial membrane respiratory chain NADH dehydrogenase (Complex I) which catalyzes electron transfer from NADH through the respiratory chain, using ubiquinone as an electron acceptor. Essential for the catalytic activity and assembly of complex I.</text>
</comment>
<evidence type="ECO:0000256" key="1">
    <source>
        <dbReference type="RuleBase" id="RU004430"/>
    </source>
</evidence>
<gene>
    <name evidence="2" type="primary">nad6</name>
</gene>
<accession>A0A0B5GMS4</accession>
<feature type="transmembrane region" description="Helical" evidence="1">
    <location>
        <begin position="61"/>
        <end position="82"/>
    </location>
</feature>
<keyword evidence="1" id="KW-0472">Membrane</keyword>
<dbReference type="AlphaFoldDB" id="A0A0B5GMS4"/>
<keyword evidence="1" id="KW-0520">NAD</keyword>
<dbReference type="PANTHER" id="PTHR33269:SF17">
    <property type="entry name" value="NADH-UBIQUINONE OXIDOREDUCTASE CHAIN 6"/>
    <property type="match status" value="1"/>
</dbReference>
<dbReference type="InterPro" id="IPR001457">
    <property type="entry name" value="NADH_UbQ/plastoQ_OxRdtase_su6"/>
</dbReference>
<feature type="transmembrane region" description="Helical" evidence="1">
    <location>
        <begin position="12"/>
        <end position="29"/>
    </location>
</feature>
<dbReference type="GeneID" id="22975997"/>
<protein>
    <recommendedName>
        <fullName evidence="1">NADH-ubiquinone oxidoreductase chain 6</fullName>
        <ecNumber evidence="1">7.1.1.2</ecNumber>
    </recommendedName>
</protein>
<comment type="subcellular location">
    <subcellularLocation>
        <location evidence="1">Mitochondrion membrane</location>
        <topology evidence="1">Multi-pass membrane protein</topology>
    </subcellularLocation>
</comment>
<dbReference type="EMBL" id="KP165385">
    <property type="protein sequence ID" value="AJF22843.1"/>
    <property type="molecule type" value="Genomic_DNA"/>
</dbReference>
<keyword evidence="1" id="KW-0679">Respiratory chain</keyword>
<keyword evidence="1" id="KW-0249">Electron transport</keyword>
<proteinExistence type="inferred from homology"/>
<dbReference type="Gene3D" id="1.20.120.1200">
    <property type="entry name" value="NADH-ubiquinone/plastoquinone oxidoreductase chain 6, subunit NuoJ"/>
    <property type="match status" value="1"/>
</dbReference>
<feature type="transmembrane region" description="Helical" evidence="1">
    <location>
        <begin position="151"/>
        <end position="176"/>
    </location>
</feature>
<dbReference type="GO" id="GO:0016491">
    <property type="term" value="F:oxidoreductase activity"/>
    <property type="evidence" value="ECO:0007669"/>
    <property type="project" value="UniProtKB-KW"/>
</dbReference>
<dbReference type="GO" id="GO:0031966">
    <property type="term" value="C:mitochondrial membrane"/>
    <property type="evidence" value="ECO:0007669"/>
    <property type="project" value="UniProtKB-SubCell"/>
</dbReference>
<sequence>MVLLFNKLQIIFMNFSLFIMLLSLVLIIIQKNPVYAVFSFIITALATFSFLLLIGAEFFALLILIIYTGVITVLFLFVVIMYNLREIQLQKSATAVLADPLILPISSKIFWANKICFNAAHPLLIQTVPLCSKTLYTLDVVHFIALFNNHYLAFLLCGLLIFIAMIGSIVITYPFYKYQH</sequence>
<dbReference type="EC" id="7.1.1.2" evidence="1"/>
<geneLocation type="mitochondrion" evidence="2"/>
<dbReference type="Pfam" id="PF00499">
    <property type="entry name" value="Oxidored_q3"/>
    <property type="match status" value="1"/>
</dbReference>
<dbReference type="GO" id="GO:0008137">
    <property type="term" value="F:NADH dehydrogenase (ubiquinone) activity"/>
    <property type="evidence" value="ECO:0007669"/>
    <property type="project" value="UniProtKB-UniRule"/>
</dbReference>
<keyword evidence="1" id="KW-0830">Ubiquinone</keyword>
<keyword evidence="1 2" id="KW-0496">Mitochondrion</keyword>
<keyword evidence="1" id="KW-0812">Transmembrane</keyword>
<comment type="similarity">
    <text evidence="1">Belongs to the complex I subunit 6 family.</text>
</comment>
<dbReference type="PANTHER" id="PTHR33269">
    <property type="entry name" value="NADH-UBIQUINONE OXIDOREDUCTASE CHAIN 6"/>
    <property type="match status" value="1"/>
</dbReference>
<name>A0A0B5GMS4_9EUKA</name>
<evidence type="ECO:0000313" key="2">
    <source>
        <dbReference type="EMBL" id="AJF22843.1"/>
    </source>
</evidence>
<keyword evidence="1" id="KW-1278">Translocase</keyword>
<feature type="transmembrane region" description="Helical" evidence="1">
    <location>
        <begin position="35"/>
        <end position="54"/>
    </location>
</feature>
<dbReference type="InterPro" id="IPR042106">
    <property type="entry name" value="Nuo/plastoQ_OxRdtase_6_NuoJ"/>
</dbReference>
<keyword evidence="1" id="KW-1133">Transmembrane helix</keyword>
<organism evidence="2">
    <name type="scientific">Paracercomonas marina</name>
    <dbReference type="NCBI Taxonomy" id="372086"/>
    <lineage>
        <taxon>Eukaryota</taxon>
        <taxon>Sar</taxon>
        <taxon>Rhizaria</taxon>
        <taxon>Cercozoa</taxon>
        <taxon>Cercomonadida</taxon>
        <taxon>Cercomonadidae</taxon>
        <taxon>Paracercomonas</taxon>
    </lineage>
</organism>
<reference evidence="2" key="1">
    <citation type="journal article" date="2014" name="Nucleic Acids Res.">
        <title>Widespread occurrence of organelle genome-encoded 5S rRNAs including permuted molecules.</title>
        <authorList>
            <person name="Valach M."/>
            <person name="Burger G."/>
            <person name="Gray M.W."/>
            <person name="Lang B.F."/>
        </authorList>
    </citation>
    <scope>NUCLEOTIDE SEQUENCE</scope>
    <source>
        <strain evidence="2">ATCC 50344</strain>
    </source>
</reference>
<keyword evidence="1" id="KW-0813">Transport</keyword>
<dbReference type="RefSeq" id="YP_009118073.1">
    <property type="nucleotide sequence ID" value="NC_026310.1"/>
</dbReference>